<comment type="caution">
    <text evidence="1">The sequence shown here is derived from an EMBL/GenBank/DDBJ whole genome shotgun (WGS) entry which is preliminary data.</text>
</comment>
<dbReference type="SMART" id="SM01425">
    <property type="entry name" value="EsV_1_7"/>
    <property type="match status" value="2"/>
</dbReference>
<proteinExistence type="predicted"/>
<dbReference type="Pfam" id="PF19114">
    <property type="entry name" value="EsV_1_7_cys"/>
    <property type="match status" value="4"/>
</dbReference>
<evidence type="ECO:0000313" key="2">
    <source>
        <dbReference type="Proteomes" id="UP000664859"/>
    </source>
</evidence>
<keyword evidence="2" id="KW-1185">Reference proteome</keyword>
<evidence type="ECO:0000313" key="1">
    <source>
        <dbReference type="EMBL" id="KAG5177713.1"/>
    </source>
</evidence>
<dbReference type="InterPro" id="IPR043822">
    <property type="entry name" value="EsV_1_7_cys"/>
</dbReference>
<dbReference type="AlphaFoldDB" id="A0A836CAB2"/>
<accession>A0A836CAB2</accession>
<dbReference type="EMBL" id="JAFCMP010000522">
    <property type="protein sequence ID" value="KAG5177713.1"/>
    <property type="molecule type" value="Genomic_DNA"/>
</dbReference>
<sequence>MTGSWGSSRRVLTKFCKQHAPPGTRSLYRSCEAPGCTTHAYYGYVSTGVKRSCARHKEDGMVFIERPRCSTDGCNRYPLYGASQIGGTHCSDHIGDIIGTPIYFDQECNVRGCKRVASWGSTAAPYVLTHCETHKLPDAVPL</sequence>
<organism evidence="1 2">
    <name type="scientific">Tribonema minus</name>
    <dbReference type="NCBI Taxonomy" id="303371"/>
    <lineage>
        <taxon>Eukaryota</taxon>
        <taxon>Sar</taxon>
        <taxon>Stramenopiles</taxon>
        <taxon>Ochrophyta</taxon>
        <taxon>PX clade</taxon>
        <taxon>Xanthophyceae</taxon>
        <taxon>Tribonematales</taxon>
        <taxon>Tribonemataceae</taxon>
        <taxon>Tribonema</taxon>
    </lineage>
</organism>
<dbReference type="Proteomes" id="UP000664859">
    <property type="component" value="Unassembled WGS sequence"/>
</dbReference>
<gene>
    <name evidence="1" type="ORF">JKP88DRAFT_169851</name>
</gene>
<name>A0A836CAB2_9STRA</name>
<feature type="non-terminal residue" evidence="1">
    <location>
        <position position="142"/>
    </location>
</feature>
<protein>
    <submittedName>
        <fullName evidence="1">Uncharacterized protein</fullName>
    </submittedName>
</protein>
<reference evidence="1" key="1">
    <citation type="submission" date="2021-02" db="EMBL/GenBank/DDBJ databases">
        <title>First Annotated Genome of the Yellow-green Alga Tribonema minus.</title>
        <authorList>
            <person name="Mahan K.M."/>
        </authorList>
    </citation>
    <scope>NUCLEOTIDE SEQUENCE</scope>
    <source>
        <strain evidence="1">UTEX B ZZ1240</strain>
    </source>
</reference>